<reference evidence="1" key="1">
    <citation type="submission" date="2016-08" db="EMBL/GenBank/DDBJ databases">
        <authorList>
            <person name="Ngugi D.K."/>
            <person name="Miyake S."/>
            <person name="Stingl U."/>
        </authorList>
    </citation>
    <scope>NUCLEOTIDE SEQUENCE</scope>
    <source>
        <strain evidence="1">SCG-D08WGA-EpuloA1</strain>
    </source>
</reference>
<organism evidence="1 2">
    <name type="scientific">Candidatus Epulonipiscium fishelsonii</name>
    <dbReference type="NCBI Taxonomy" id="77094"/>
    <lineage>
        <taxon>Bacteria</taxon>
        <taxon>Bacillati</taxon>
        <taxon>Bacillota</taxon>
        <taxon>Clostridia</taxon>
        <taxon>Lachnospirales</taxon>
        <taxon>Lachnospiraceae</taxon>
        <taxon>Candidatus Epulonipiscium</taxon>
    </lineage>
</organism>
<protein>
    <submittedName>
        <fullName evidence="1">Uncharacterized protein</fullName>
    </submittedName>
</protein>
<accession>A0ACC8XJ14</accession>
<evidence type="ECO:0000313" key="1">
    <source>
        <dbReference type="EMBL" id="ONI46334.1"/>
    </source>
</evidence>
<name>A0ACC8XJ14_9FIRM</name>
<gene>
    <name evidence="1" type="ORF">AN640_03545</name>
</gene>
<evidence type="ECO:0000313" key="2">
    <source>
        <dbReference type="Proteomes" id="UP000188637"/>
    </source>
</evidence>
<keyword evidence="2" id="KW-1185">Reference proteome</keyword>
<sequence>MAFALYRTDLGKINIDYENDVVVSLRKSQQSLNKFKPTKELKSIAFAVYETALGTFRIDYEDDIVVYLRNLREQPCEFGVKTKFTDSVFYQLDEYFNGVRSYFDFKYELRGTEFQKKVWKTLCTIPYGETCTYKEIAKSVGNKKASHAVGLANSKNPILIVIPCHRVIGSKGDLVGYAG</sequence>
<dbReference type="Proteomes" id="UP000188637">
    <property type="component" value="Unassembled WGS sequence"/>
</dbReference>
<feature type="non-terminal residue" evidence="1">
    <location>
        <position position="179"/>
    </location>
</feature>
<proteinExistence type="predicted"/>
<comment type="caution">
    <text evidence="1">The sequence shown here is derived from an EMBL/GenBank/DDBJ whole genome shotgun (WGS) entry which is preliminary data.</text>
</comment>
<dbReference type="EMBL" id="LJHD01000025">
    <property type="protein sequence ID" value="ONI46334.1"/>
    <property type="molecule type" value="Genomic_DNA"/>
</dbReference>